<keyword evidence="2" id="KW-1185">Reference proteome</keyword>
<dbReference type="EMBL" id="NBNE01001166">
    <property type="protein sequence ID" value="OWZ15239.1"/>
    <property type="molecule type" value="Genomic_DNA"/>
</dbReference>
<accession>A0A225WDL7</accession>
<proteinExistence type="predicted"/>
<name>A0A225WDL7_9STRA</name>
<dbReference type="Proteomes" id="UP000198211">
    <property type="component" value="Unassembled WGS sequence"/>
</dbReference>
<dbReference type="OrthoDB" id="125860at2759"/>
<evidence type="ECO:0000313" key="1">
    <source>
        <dbReference type="EMBL" id="OWZ15239.1"/>
    </source>
</evidence>
<protein>
    <submittedName>
        <fullName evidence="1">Uncharacterized protein</fullName>
    </submittedName>
</protein>
<organism evidence="1 2">
    <name type="scientific">Phytophthora megakarya</name>
    <dbReference type="NCBI Taxonomy" id="4795"/>
    <lineage>
        <taxon>Eukaryota</taxon>
        <taxon>Sar</taxon>
        <taxon>Stramenopiles</taxon>
        <taxon>Oomycota</taxon>
        <taxon>Peronosporomycetes</taxon>
        <taxon>Peronosporales</taxon>
        <taxon>Peronosporaceae</taxon>
        <taxon>Phytophthora</taxon>
    </lineage>
</organism>
<evidence type="ECO:0000313" key="2">
    <source>
        <dbReference type="Proteomes" id="UP000198211"/>
    </source>
</evidence>
<comment type="caution">
    <text evidence="1">The sequence shown here is derived from an EMBL/GenBank/DDBJ whole genome shotgun (WGS) entry which is preliminary data.</text>
</comment>
<sequence length="126" mass="14483">MFQQKLIVEATLNLKPNQLQKFGHPESDDQQLDEMKQTVSEVKPDNMSAEVPDDDTVNKKYDGYCGPSKGILAASKSPVNLFNYFMPKRFWRRAATQSNLYWRQSFEARHQKAEDKDAHRDASTSA</sequence>
<reference evidence="2" key="1">
    <citation type="submission" date="2017-03" db="EMBL/GenBank/DDBJ databases">
        <title>Phytopthora megakarya and P. palmivora, two closely related causual agents of cacao black pod achieved similar genome size and gene model numbers by different mechanisms.</title>
        <authorList>
            <person name="Ali S."/>
            <person name="Shao J."/>
            <person name="Larry D.J."/>
            <person name="Kronmiller B."/>
            <person name="Shen D."/>
            <person name="Strem M.D."/>
            <person name="Melnick R.L."/>
            <person name="Guiltinan M.J."/>
            <person name="Tyler B.M."/>
            <person name="Meinhardt L.W."/>
            <person name="Bailey B.A."/>
        </authorList>
    </citation>
    <scope>NUCLEOTIDE SEQUENCE [LARGE SCALE GENOMIC DNA]</scope>
    <source>
        <strain evidence="2">zdho120</strain>
    </source>
</reference>
<dbReference type="AlphaFoldDB" id="A0A225WDL7"/>
<gene>
    <name evidence="1" type="ORF">PHMEG_00011160</name>
</gene>